<sequence>MTDSEKTLMRAFFHSAEKLYEANIVRSDKLLGDIGEWLCVKRYGLVLEQSGRHPGYDGLIGNRRVQVKVHNSPEGTNLNVGDPEKYDELIVILGPRSRLRPGSRSFTFHFYRFTAAEVEADMKRSSGYYCAKTVLAGKEYEHVDI</sequence>
<dbReference type="AlphaFoldDB" id="A0A4S1CLD2"/>
<evidence type="ECO:0000313" key="2">
    <source>
        <dbReference type="Proteomes" id="UP000306416"/>
    </source>
</evidence>
<keyword evidence="2" id="KW-1185">Reference proteome</keyword>
<proteinExistence type="predicted"/>
<name>A0A4S1CLD2_9BACT</name>
<accession>A0A4S1CLD2</accession>
<protein>
    <recommendedName>
        <fullName evidence="3">PD(D/E)XK endonuclease domain-containing protein</fullName>
    </recommendedName>
</protein>
<evidence type="ECO:0008006" key="3">
    <source>
        <dbReference type="Google" id="ProtNLM"/>
    </source>
</evidence>
<evidence type="ECO:0000313" key="1">
    <source>
        <dbReference type="EMBL" id="TGU74578.1"/>
    </source>
</evidence>
<dbReference type="RefSeq" id="WP_135868906.1">
    <property type="nucleotide sequence ID" value="NZ_SRSC01000001.1"/>
</dbReference>
<gene>
    <name evidence="1" type="ORF">E4633_03695</name>
</gene>
<comment type="caution">
    <text evidence="1">The sequence shown here is derived from an EMBL/GenBank/DDBJ whole genome shotgun (WGS) entry which is preliminary data.</text>
</comment>
<organism evidence="1 2">
    <name type="scientific">Geomonas terrae</name>
    <dbReference type="NCBI Taxonomy" id="2562681"/>
    <lineage>
        <taxon>Bacteria</taxon>
        <taxon>Pseudomonadati</taxon>
        <taxon>Thermodesulfobacteriota</taxon>
        <taxon>Desulfuromonadia</taxon>
        <taxon>Geobacterales</taxon>
        <taxon>Geobacteraceae</taxon>
        <taxon>Geomonas</taxon>
    </lineage>
</organism>
<dbReference type="Proteomes" id="UP000306416">
    <property type="component" value="Unassembled WGS sequence"/>
</dbReference>
<reference evidence="1 2" key="1">
    <citation type="submission" date="2019-04" db="EMBL/GenBank/DDBJ databases">
        <title>Geobacter oryzae sp. nov., ferric-reducing bacteria isolated from paddy soil.</title>
        <authorList>
            <person name="Xu Z."/>
            <person name="Masuda Y."/>
            <person name="Itoh H."/>
            <person name="Senoo K."/>
        </authorList>
    </citation>
    <scope>NUCLEOTIDE SEQUENCE [LARGE SCALE GENOMIC DNA]</scope>
    <source>
        <strain evidence="1 2">Red111</strain>
    </source>
</reference>
<dbReference type="EMBL" id="SRSC01000001">
    <property type="protein sequence ID" value="TGU74578.1"/>
    <property type="molecule type" value="Genomic_DNA"/>
</dbReference>